<keyword evidence="2" id="KW-1185">Reference proteome</keyword>
<keyword evidence="1" id="KW-0489">Methyltransferase</keyword>
<dbReference type="Proteomes" id="UP000004277">
    <property type="component" value="Unassembled WGS sequence"/>
</dbReference>
<evidence type="ECO:0000313" key="2">
    <source>
        <dbReference type="Proteomes" id="UP000004277"/>
    </source>
</evidence>
<comment type="caution">
    <text evidence="1">The sequence shown here is derived from an EMBL/GenBank/DDBJ whole genome shotgun (WGS) entry which is preliminary data.</text>
</comment>
<proteinExistence type="predicted"/>
<name>A0ACD3SLY2_9BURK</name>
<protein>
    <submittedName>
        <fullName evidence="1">Methyltransferase domain-containing protein</fullName>
    </submittedName>
</protein>
<accession>A0ACD3SLY2</accession>
<dbReference type="EMBL" id="AKCV02000025">
    <property type="protein sequence ID" value="TMS57203.1"/>
    <property type="molecule type" value="Genomic_DNA"/>
</dbReference>
<keyword evidence="1" id="KW-0808">Transferase</keyword>
<gene>
    <name evidence="1" type="ORF">MW7_014730</name>
</gene>
<evidence type="ECO:0000313" key="1">
    <source>
        <dbReference type="EMBL" id="TMS57203.1"/>
    </source>
</evidence>
<reference evidence="1" key="1">
    <citation type="submission" date="2019-05" db="EMBL/GenBank/DDBJ databases">
        <title>Revised genome assembly of Burkholderiaceae (previously Ralstonia) sp. PBA.</title>
        <authorList>
            <person name="Gan H.M."/>
        </authorList>
    </citation>
    <scope>NUCLEOTIDE SEQUENCE</scope>
    <source>
        <strain evidence="1">PBA</strain>
    </source>
</reference>
<sequence>MSVSPVAPSLRALRHGFDRRAADLAEVDYLLREIGQRMQERMRYIRLSPARALDLGCGRGHGLAALRAQYPDAQIAGLDLSARMLREAARLDPQRGGGWVARLLGRRPVFDLLQADYERLPFAAGTFDMLWSNLALHWHAEPHRIFPEWHRVTADGGLLMFSLFGPDTLRELRQALAGVDGRTHTLRFVDMHDIGDMLVHGGWSTPVMDMETLTVTYERPDTLLRDVHLMGGFAAGHGALHGRQWLGQVHAALEAQRNQDGVIPLTFEIVYGHAWKLAPAARQVADADGRVSIPIHSIRRAGPR</sequence>
<organism evidence="1 2">
    <name type="scientific">Imbroritus primus</name>
    <dbReference type="NCBI Taxonomy" id="3058603"/>
    <lineage>
        <taxon>Bacteria</taxon>
        <taxon>Pseudomonadati</taxon>
        <taxon>Pseudomonadota</taxon>
        <taxon>Betaproteobacteria</taxon>
        <taxon>Burkholderiales</taxon>
        <taxon>Burkholderiaceae</taxon>
        <taxon>Imbroritus</taxon>
    </lineage>
</organism>